<proteinExistence type="predicted"/>
<keyword evidence="2" id="KW-1185">Reference proteome</keyword>
<comment type="caution">
    <text evidence="1">The sequence shown here is derived from an EMBL/GenBank/DDBJ whole genome shotgun (WGS) entry which is preliminary data.</text>
</comment>
<dbReference type="Proteomes" id="UP000076276">
    <property type="component" value="Unassembled WGS sequence"/>
</dbReference>
<dbReference type="EMBL" id="LUAW01000005">
    <property type="protein sequence ID" value="KYQ73411.1"/>
    <property type="molecule type" value="Genomic_DNA"/>
</dbReference>
<accession>A0A151Y5U0</accession>
<evidence type="ECO:0000313" key="2">
    <source>
        <dbReference type="Proteomes" id="UP000076276"/>
    </source>
</evidence>
<dbReference type="STRING" id="1806892.AZH43_05785"/>
<sequence>MLEAKPINRLAFILSAGSVHAYYAYLLNSQKTRQKLSILSNPFIMLFIFKGAKLINVKFSAII</sequence>
<protein>
    <submittedName>
        <fullName evidence="1">Uncharacterized protein</fullName>
    </submittedName>
</protein>
<reference evidence="1 2" key="1">
    <citation type="submission" date="2016-03" db="EMBL/GenBank/DDBJ databases">
        <title>Acinetobacter genomospecies 28 strain ANC 4149.</title>
        <authorList>
            <person name="Radolfova-Krizova L."/>
            <person name="Nemec A."/>
        </authorList>
    </citation>
    <scope>NUCLEOTIDE SEQUENCE [LARGE SCALE GENOMIC DNA]</scope>
    <source>
        <strain evidence="1 2">ANC 4149</strain>
    </source>
</reference>
<evidence type="ECO:0000313" key="1">
    <source>
        <dbReference type="EMBL" id="KYQ73411.1"/>
    </source>
</evidence>
<organism evidence="1 2">
    <name type="scientific">Acinetobacter pragensis</name>
    <dbReference type="NCBI Taxonomy" id="1806892"/>
    <lineage>
        <taxon>Bacteria</taxon>
        <taxon>Pseudomonadati</taxon>
        <taxon>Pseudomonadota</taxon>
        <taxon>Gammaproteobacteria</taxon>
        <taxon>Moraxellales</taxon>
        <taxon>Moraxellaceae</taxon>
        <taxon>Acinetobacter</taxon>
    </lineage>
</organism>
<dbReference type="AlphaFoldDB" id="A0A151Y5U0"/>
<gene>
    <name evidence="1" type="ORF">AZH43_05785</name>
</gene>
<name>A0A151Y5U0_9GAMM</name>